<dbReference type="AlphaFoldDB" id="A0A9N8E2U9"/>
<proteinExistence type="predicted"/>
<dbReference type="EMBL" id="CAICTM010000598">
    <property type="protein sequence ID" value="CAB9513562.1"/>
    <property type="molecule type" value="Genomic_DNA"/>
</dbReference>
<name>A0A9N8E2U9_9STRA</name>
<keyword evidence="3" id="KW-1185">Reference proteome</keyword>
<organism evidence="2 3">
    <name type="scientific">Seminavis robusta</name>
    <dbReference type="NCBI Taxonomy" id="568900"/>
    <lineage>
        <taxon>Eukaryota</taxon>
        <taxon>Sar</taxon>
        <taxon>Stramenopiles</taxon>
        <taxon>Ochrophyta</taxon>
        <taxon>Bacillariophyta</taxon>
        <taxon>Bacillariophyceae</taxon>
        <taxon>Bacillariophycidae</taxon>
        <taxon>Naviculales</taxon>
        <taxon>Naviculaceae</taxon>
        <taxon>Seminavis</taxon>
    </lineage>
</organism>
<reference evidence="2" key="1">
    <citation type="submission" date="2020-06" db="EMBL/GenBank/DDBJ databases">
        <authorList>
            <consortium name="Plant Systems Biology data submission"/>
        </authorList>
    </citation>
    <scope>NUCLEOTIDE SEQUENCE</scope>
    <source>
        <strain evidence="2">D6</strain>
    </source>
</reference>
<feature type="compositionally biased region" description="Polar residues" evidence="1">
    <location>
        <begin position="490"/>
        <end position="500"/>
    </location>
</feature>
<protein>
    <submittedName>
        <fullName evidence="2">Uncharacterized protein</fullName>
    </submittedName>
</protein>
<evidence type="ECO:0000256" key="1">
    <source>
        <dbReference type="SAM" id="MobiDB-lite"/>
    </source>
</evidence>
<evidence type="ECO:0000313" key="2">
    <source>
        <dbReference type="EMBL" id="CAB9513562.1"/>
    </source>
</evidence>
<dbReference type="Proteomes" id="UP001153069">
    <property type="component" value="Unassembled WGS sequence"/>
</dbReference>
<comment type="caution">
    <text evidence="2">The sequence shown here is derived from an EMBL/GenBank/DDBJ whole genome shotgun (WGS) entry which is preliminary data.</text>
</comment>
<gene>
    <name evidence="2" type="ORF">SEMRO_599_G173230.1</name>
</gene>
<accession>A0A9N8E2U9</accession>
<evidence type="ECO:0000313" key="3">
    <source>
        <dbReference type="Proteomes" id="UP001153069"/>
    </source>
</evidence>
<sequence length="734" mass="82177">MPFVALSQGFGRGLGQNRKDEVRFLSTDVGFPLNGTTSFLFVEDQQERGMSAKKRPPTAAVRALARSITDDCVKESARITGELATSRVIKYQYCHESLSKAVSLVLCSFGNFISAEGTDQELELILAKHKKSTAQPTPVTVWSLKAARELMEKLGLTWEELVTHQKQATKWAVLRQKGGPFLIHVEVYLQEDDGDKYKYTYALVYHDRCLKSHLPRKREFSNIRNADISSGQKAGKVFDRFLESADWASGLTYAQCRILGCWEVKKRAAQWEDADFHTGPLVETAAGDESEKQRFPNYHREALPTAVALIAAGMEGTVQPAPFARGLASVTAAAATSCAAGPGNLNMGTVQGFLMNKGFSCDELSDHDTKGVLRKKEGFFLFVLSVLVKSKRGNQMYMQHAVGYHKHLLRSCLTKEKPFKVLRSQVLKSDQVEQVFDAYFEETLANCFVTYKHCVVLGVWKVDKMKEEEKEVALSPSRTKRALETDESNSRSPTMRSLSSCDARRSRNSSQPGRAKKSRSVSHDSADSLPVPMYSKGPPDRLFQPITGESRSIPDALSLLLKKANFDGADVPYYRLTHDDWLESVKGYFRMPVKRYLDSKGLKLEALPQGVLHSHLGVLKQVEGNHLLVLTINFEDDKHGHVPMITHGVVWLARQRLLLDSRTAENPIEVKGQDTRSDLSARRVFDALVRPLAGNRVYQHCVIRSAYKLKRCFSKKPASHYGLGPKRGQWSPDC</sequence>
<feature type="region of interest" description="Disordered" evidence="1">
    <location>
        <begin position="470"/>
        <end position="542"/>
    </location>
</feature>